<dbReference type="RefSeq" id="WP_434028384.1">
    <property type="nucleotide sequence ID" value="NZ_BNBA01000001.1"/>
</dbReference>
<dbReference type="SUPFAM" id="SSF117281">
    <property type="entry name" value="Kelch motif"/>
    <property type="match status" value="1"/>
</dbReference>
<feature type="signal peptide" evidence="2">
    <location>
        <begin position="1"/>
        <end position="19"/>
    </location>
</feature>
<dbReference type="Pfam" id="PF24681">
    <property type="entry name" value="Kelch_KLHDC2_KLHL20_DRC7"/>
    <property type="match status" value="1"/>
</dbReference>
<evidence type="ECO:0000256" key="1">
    <source>
        <dbReference type="SAM" id="MobiDB-lite"/>
    </source>
</evidence>
<accession>A0A919F528</accession>
<dbReference type="SMART" id="SM00612">
    <property type="entry name" value="Kelch"/>
    <property type="match status" value="5"/>
</dbReference>
<feature type="region of interest" description="Disordered" evidence="1">
    <location>
        <begin position="36"/>
        <end position="57"/>
    </location>
</feature>
<dbReference type="PANTHER" id="PTHR45632">
    <property type="entry name" value="LD33804P"/>
    <property type="match status" value="1"/>
</dbReference>
<proteinExistence type="predicted"/>
<keyword evidence="2" id="KW-0732">Signal</keyword>
<comment type="caution">
    <text evidence="3">The sequence shown here is derived from an EMBL/GenBank/DDBJ whole genome shotgun (WGS) entry which is preliminary data.</text>
</comment>
<dbReference type="Proteomes" id="UP000623958">
    <property type="component" value="Unassembled WGS sequence"/>
</dbReference>
<dbReference type="Gene3D" id="2.120.10.80">
    <property type="entry name" value="Kelch-type beta propeller"/>
    <property type="match status" value="2"/>
</dbReference>
<evidence type="ECO:0000256" key="2">
    <source>
        <dbReference type="SAM" id="SignalP"/>
    </source>
</evidence>
<protein>
    <submittedName>
        <fullName evidence="3">Ring canal kelch-like protein</fullName>
    </submittedName>
</protein>
<dbReference type="InterPro" id="IPR015915">
    <property type="entry name" value="Kelch-typ_b-propeller"/>
</dbReference>
<name>A0A919F528_9XANT</name>
<organism evidence="3 4">
    <name type="scientific">Xanthomonas boreopolis</name>
    <dbReference type="NCBI Taxonomy" id="86183"/>
    <lineage>
        <taxon>Bacteria</taxon>
        <taxon>Pseudomonadati</taxon>
        <taxon>Pseudomonadota</taxon>
        <taxon>Gammaproteobacteria</taxon>
        <taxon>Lysobacterales</taxon>
        <taxon>Lysobacteraceae</taxon>
        <taxon>Xanthomonas</taxon>
    </lineage>
</organism>
<sequence>MLKHACGFALWMAATLAPAADAVPMAAGTSVAEANAPARPGWSAASRSSGQPTARHESAAAVVDGELFVIGGRGQPPLDILDLATGEWRQGAAAPMEIHHTQAAVLDGRIYVIGALTGPWPQEEVVPRVLIYDPESDRWQEGPELPADRRRGGGGLVVHEGVFYLVGGNRLGHRAGFVPWLDAFDPKNGTWTALPDAPHARDHFHAAVLDGKIYAVGGRLSGHEDGGQMGLHLDGMDVYDVAARRWTTAAQAIPTPRSGVSVVVLDGRVVVLGGESERQERAHAEVEAYDPRSQTWTSLPAMPVGRHGMQAVVAGDAIHVVAGSGNRGGGPELNDHWVLGAL</sequence>
<gene>
    <name evidence="3" type="ORF">GCM10009090_02700</name>
</gene>
<feature type="chain" id="PRO_5037915830" evidence="2">
    <location>
        <begin position="20"/>
        <end position="342"/>
    </location>
</feature>
<dbReference type="Pfam" id="PF01344">
    <property type="entry name" value="Kelch_1"/>
    <property type="match status" value="1"/>
</dbReference>
<evidence type="ECO:0000313" key="3">
    <source>
        <dbReference type="EMBL" id="GHH46909.1"/>
    </source>
</evidence>
<reference evidence="3" key="2">
    <citation type="submission" date="2020-09" db="EMBL/GenBank/DDBJ databases">
        <authorList>
            <person name="Sun Q."/>
            <person name="Ohkuma M."/>
        </authorList>
    </citation>
    <scope>NUCLEOTIDE SEQUENCE</scope>
    <source>
        <strain evidence="3">JCM 13306</strain>
    </source>
</reference>
<evidence type="ECO:0000313" key="4">
    <source>
        <dbReference type="Proteomes" id="UP000623958"/>
    </source>
</evidence>
<dbReference type="EMBL" id="BNBA01000001">
    <property type="protein sequence ID" value="GHH46909.1"/>
    <property type="molecule type" value="Genomic_DNA"/>
</dbReference>
<keyword evidence="4" id="KW-1185">Reference proteome</keyword>
<dbReference type="PANTHER" id="PTHR45632:SF24">
    <property type="entry name" value="GALACTOSE OXIDASE"/>
    <property type="match status" value="1"/>
</dbReference>
<dbReference type="AlphaFoldDB" id="A0A919F528"/>
<reference evidence="3" key="1">
    <citation type="journal article" date="2014" name="Int. J. Syst. Evol. Microbiol.">
        <title>Complete genome sequence of Corynebacterium casei LMG S-19264T (=DSM 44701T), isolated from a smear-ripened cheese.</title>
        <authorList>
            <consortium name="US DOE Joint Genome Institute (JGI-PGF)"/>
            <person name="Walter F."/>
            <person name="Albersmeier A."/>
            <person name="Kalinowski J."/>
            <person name="Ruckert C."/>
        </authorList>
    </citation>
    <scope>NUCLEOTIDE SEQUENCE</scope>
    <source>
        <strain evidence="3">JCM 13306</strain>
    </source>
</reference>
<dbReference type="InterPro" id="IPR006652">
    <property type="entry name" value="Kelch_1"/>
</dbReference>